<feature type="domain" description="Flagellar protein FlgJ N-terminal" evidence="1">
    <location>
        <begin position="58"/>
        <end position="99"/>
    </location>
</feature>
<dbReference type="AlphaFoldDB" id="A0A2W5MGP5"/>
<gene>
    <name evidence="2" type="ORF">DI565_01350</name>
</gene>
<name>A0A2W5MGP5_ANCNO</name>
<organism evidence="2 3">
    <name type="scientific">Ancylobacter novellus</name>
    <name type="common">Thiobacillus novellus</name>
    <dbReference type="NCBI Taxonomy" id="921"/>
    <lineage>
        <taxon>Bacteria</taxon>
        <taxon>Pseudomonadati</taxon>
        <taxon>Pseudomonadota</taxon>
        <taxon>Alphaproteobacteria</taxon>
        <taxon>Hyphomicrobiales</taxon>
        <taxon>Xanthobacteraceae</taxon>
        <taxon>Ancylobacter</taxon>
    </lineage>
</organism>
<proteinExistence type="predicted"/>
<dbReference type="EMBL" id="QFPN01000001">
    <property type="protein sequence ID" value="PZQ19067.1"/>
    <property type="molecule type" value="Genomic_DNA"/>
</dbReference>
<dbReference type="Pfam" id="PF10135">
    <property type="entry name" value="Rod-binding"/>
    <property type="match status" value="1"/>
</dbReference>
<accession>A0A2W5MGP5</accession>
<evidence type="ECO:0000313" key="3">
    <source>
        <dbReference type="Proteomes" id="UP000249577"/>
    </source>
</evidence>
<sequence length="114" mass="11563">MATATSPAATSSAASVFAAADAARRSYTAAGATHAPSRIDKTAEDFEAVFLTQMMERMFAGLGGDGPLGSGEAGGAYRSMLADQYGKTIAAAGGIGVAEDVRRELIALQQEKSS</sequence>
<evidence type="ECO:0000259" key="1">
    <source>
        <dbReference type="Pfam" id="PF10135"/>
    </source>
</evidence>
<comment type="caution">
    <text evidence="2">The sequence shown here is derived from an EMBL/GenBank/DDBJ whole genome shotgun (WGS) entry which is preliminary data.</text>
</comment>
<reference evidence="2 3" key="1">
    <citation type="submission" date="2017-08" db="EMBL/GenBank/DDBJ databases">
        <title>Infants hospitalized years apart are colonized by the same room-sourced microbial strains.</title>
        <authorList>
            <person name="Brooks B."/>
            <person name="Olm M.R."/>
            <person name="Firek B.A."/>
            <person name="Baker R."/>
            <person name="Thomas B.C."/>
            <person name="Morowitz M.J."/>
            <person name="Banfield J.F."/>
        </authorList>
    </citation>
    <scope>NUCLEOTIDE SEQUENCE [LARGE SCALE GENOMIC DNA]</scope>
    <source>
        <strain evidence="2">S2_005_003_R2_43</strain>
    </source>
</reference>
<dbReference type="Proteomes" id="UP000249577">
    <property type="component" value="Unassembled WGS sequence"/>
</dbReference>
<evidence type="ECO:0000313" key="2">
    <source>
        <dbReference type="EMBL" id="PZQ19067.1"/>
    </source>
</evidence>
<dbReference type="InterPro" id="IPR019301">
    <property type="entry name" value="Flagellar_prot_FlgJ_N"/>
</dbReference>
<protein>
    <recommendedName>
        <fullName evidence="1">Flagellar protein FlgJ N-terminal domain-containing protein</fullName>
    </recommendedName>
</protein>